<reference evidence="2 3" key="1">
    <citation type="journal article" date="2017" name="Front. Microbiol.">
        <title>New Insights into the Diversity of the Genus Faecalibacterium.</title>
        <authorList>
            <person name="Benevides L."/>
            <person name="Burman S."/>
            <person name="Martin R."/>
            <person name="Robert V."/>
            <person name="Thomas M."/>
            <person name="Miquel S."/>
            <person name="Chain F."/>
            <person name="Sokol H."/>
            <person name="Bermudez-Humaran L.G."/>
            <person name="Morrison M."/>
            <person name="Langella P."/>
            <person name="Azevedo V.A."/>
            <person name="Chatel J.M."/>
            <person name="Soares S."/>
        </authorList>
    </citation>
    <scope>NUCLEOTIDE SEQUENCE [LARGE SCALE GENOMIC DNA]</scope>
    <source>
        <strain evidence="3">CNCM I-4540</strain>
    </source>
</reference>
<protein>
    <submittedName>
        <fullName evidence="2">Uncharacterized protein</fullName>
    </submittedName>
</protein>
<sequence length="309" mass="36215">MDEKNAYIELVKQNRAKHRAKLKASKEIKKLEQKKEKVILKYEQAAKDNTCITFHQYCRKKWASEAGIESVPDDDETDVEWQEKLNAKQKEEDAWEDVPDVGNGLKRVNERLVARLRVILGTELVDHDLKLGAKTNITAQNAAFFDLLLLFEKKEGVQLFKNFMARALDEAAREDGWWLDSLDDSVMKAGDEVLKEIIIRGIRSLEMNRRLGLEKEKLELIIKLHFPKEVEDNKSCMIKTFEELSDMVQDYEYNCPHDIDANLVIYEKMSEILNECMGKLKEISKHMEFYEEEDVYEELERLFGDQEME</sequence>
<name>A0A2A6ZBJ5_9FIRM</name>
<keyword evidence="3" id="KW-1185">Reference proteome</keyword>
<dbReference type="AlphaFoldDB" id="A0A2A6ZBJ5"/>
<organism evidence="2 3">
    <name type="scientific">Faecalibacterium langellae</name>
    <dbReference type="NCBI Taxonomy" id="3435293"/>
    <lineage>
        <taxon>Bacteria</taxon>
        <taxon>Bacillati</taxon>
        <taxon>Bacillota</taxon>
        <taxon>Clostridia</taxon>
        <taxon>Eubacteriales</taxon>
        <taxon>Oscillospiraceae</taxon>
        <taxon>Faecalibacterium</taxon>
    </lineage>
</organism>
<evidence type="ECO:0000256" key="1">
    <source>
        <dbReference type="SAM" id="Coils"/>
    </source>
</evidence>
<proteinExistence type="predicted"/>
<accession>A0A2A6ZBJ5</accession>
<gene>
    <name evidence="2" type="ORF">CGS46_06485</name>
</gene>
<evidence type="ECO:0000313" key="3">
    <source>
        <dbReference type="Proteomes" id="UP000220752"/>
    </source>
</evidence>
<dbReference type="EMBL" id="NMTQ01000022">
    <property type="protein sequence ID" value="PDX58749.1"/>
    <property type="molecule type" value="Genomic_DNA"/>
</dbReference>
<feature type="coiled-coil region" evidence="1">
    <location>
        <begin position="14"/>
        <end position="48"/>
    </location>
</feature>
<dbReference type="Proteomes" id="UP000220752">
    <property type="component" value="Unassembled WGS sequence"/>
</dbReference>
<comment type="caution">
    <text evidence="2">The sequence shown here is derived from an EMBL/GenBank/DDBJ whole genome shotgun (WGS) entry which is preliminary data.</text>
</comment>
<evidence type="ECO:0000313" key="2">
    <source>
        <dbReference type="EMBL" id="PDX58749.1"/>
    </source>
</evidence>
<keyword evidence="1" id="KW-0175">Coiled coil</keyword>